<evidence type="ECO:0000256" key="2">
    <source>
        <dbReference type="SAM" id="Phobius"/>
    </source>
</evidence>
<evidence type="ECO:0000313" key="5">
    <source>
        <dbReference type="Proteomes" id="UP000002009"/>
    </source>
</evidence>
<feature type="region of interest" description="Disordered" evidence="1">
    <location>
        <begin position="1"/>
        <end position="34"/>
    </location>
</feature>
<dbReference type="AlphaFoldDB" id="C1E8U1"/>
<keyword evidence="5" id="KW-1185">Reference proteome</keyword>
<keyword evidence="2" id="KW-0812">Transmembrane</keyword>
<dbReference type="InterPro" id="IPR001202">
    <property type="entry name" value="WW_dom"/>
</dbReference>
<keyword evidence="2" id="KW-0472">Membrane</keyword>
<reference evidence="4 5" key="1">
    <citation type="journal article" date="2009" name="Science">
        <title>Green evolution and dynamic adaptations revealed by genomes of the marine picoeukaryotes Micromonas.</title>
        <authorList>
            <person name="Worden A.Z."/>
            <person name="Lee J.H."/>
            <person name="Mock T."/>
            <person name="Rouze P."/>
            <person name="Simmons M.P."/>
            <person name="Aerts A.L."/>
            <person name="Allen A.E."/>
            <person name="Cuvelier M.L."/>
            <person name="Derelle E."/>
            <person name="Everett M.V."/>
            <person name="Foulon E."/>
            <person name="Grimwood J."/>
            <person name="Gundlach H."/>
            <person name="Henrissat B."/>
            <person name="Napoli C."/>
            <person name="McDonald S.M."/>
            <person name="Parker M.S."/>
            <person name="Rombauts S."/>
            <person name="Salamov A."/>
            <person name="Von Dassow P."/>
            <person name="Badger J.H."/>
            <person name="Coutinho P.M."/>
            <person name="Demir E."/>
            <person name="Dubchak I."/>
            <person name="Gentemann C."/>
            <person name="Eikrem W."/>
            <person name="Gready J.E."/>
            <person name="John U."/>
            <person name="Lanier W."/>
            <person name="Lindquist E.A."/>
            <person name="Lucas S."/>
            <person name="Mayer K.F."/>
            <person name="Moreau H."/>
            <person name="Not F."/>
            <person name="Otillar R."/>
            <person name="Panaud O."/>
            <person name="Pangilinan J."/>
            <person name="Paulsen I."/>
            <person name="Piegu B."/>
            <person name="Poliakov A."/>
            <person name="Robbens S."/>
            <person name="Schmutz J."/>
            <person name="Toulza E."/>
            <person name="Wyss T."/>
            <person name="Zelensky A."/>
            <person name="Zhou K."/>
            <person name="Armbrust E.V."/>
            <person name="Bhattacharya D."/>
            <person name="Goodenough U.W."/>
            <person name="Van de Peer Y."/>
            <person name="Grigoriev I.V."/>
        </authorList>
    </citation>
    <scope>NUCLEOTIDE SEQUENCE [LARGE SCALE GENOMIC DNA]</scope>
    <source>
        <strain evidence="5">RCC299 / NOUM17</strain>
    </source>
</reference>
<dbReference type="Pfam" id="PF00397">
    <property type="entry name" value="WW"/>
    <property type="match status" value="1"/>
</dbReference>
<feature type="domain" description="WW" evidence="3">
    <location>
        <begin position="99"/>
        <end position="122"/>
    </location>
</feature>
<dbReference type="EMBL" id="CP001327">
    <property type="protein sequence ID" value="ACO64568.1"/>
    <property type="molecule type" value="Genomic_DNA"/>
</dbReference>
<dbReference type="GeneID" id="8244597"/>
<evidence type="ECO:0000259" key="3">
    <source>
        <dbReference type="Pfam" id="PF00397"/>
    </source>
</evidence>
<dbReference type="CDD" id="cd00201">
    <property type="entry name" value="WW"/>
    <property type="match status" value="1"/>
</dbReference>
<evidence type="ECO:0000256" key="1">
    <source>
        <dbReference type="SAM" id="MobiDB-lite"/>
    </source>
</evidence>
<proteinExistence type="predicted"/>
<dbReference type="InParanoid" id="C1E8U1"/>
<dbReference type="OrthoDB" id="539293at2759"/>
<sequence length="213" mass="22304">MLRRVARDAASALASHSRRTHPIAPSRATPRHHDELVRSSCTVLEGSKLSIECRRWFAKTSRRPARRVSGPNGRGPASSSSSSPAGHPGALQPTGGGAAWTEVMDPSTGRTYWWNKATGQTTALGDPKPDTFRLPESSPGNALTRPFDVHGRPTIGLAMGQMVVFGFGGALGVTFVSAVIAWVTGGAAGMEGKMTAATEEEATEEAALAGKVD</sequence>
<evidence type="ECO:0000313" key="4">
    <source>
        <dbReference type="EMBL" id="ACO64568.1"/>
    </source>
</evidence>
<feature type="compositionally biased region" description="Low complexity" evidence="1">
    <location>
        <begin position="69"/>
        <end position="90"/>
    </location>
</feature>
<feature type="region of interest" description="Disordered" evidence="1">
    <location>
        <begin position="120"/>
        <end position="139"/>
    </location>
</feature>
<dbReference type="Proteomes" id="UP000002009">
    <property type="component" value="Chromosome 6"/>
</dbReference>
<feature type="region of interest" description="Disordered" evidence="1">
    <location>
        <begin position="60"/>
        <end position="99"/>
    </location>
</feature>
<keyword evidence="2" id="KW-1133">Transmembrane helix</keyword>
<organism evidence="4 5">
    <name type="scientific">Micromonas commoda (strain RCC299 / NOUM17 / CCMP2709)</name>
    <name type="common">Picoplanktonic green alga</name>
    <dbReference type="NCBI Taxonomy" id="296587"/>
    <lineage>
        <taxon>Eukaryota</taxon>
        <taxon>Viridiplantae</taxon>
        <taxon>Chlorophyta</taxon>
        <taxon>Mamiellophyceae</taxon>
        <taxon>Mamiellales</taxon>
        <taxon>Mamiellaceae</taxon>
        <taxon>Micromonas</taxon>
    </lineage>
</organism>
<gene>
    <name evidence="4" type="ORF">MICPUN_59492</name>
</gene>
<name>C1E8U1_MICCC</name>
<dbReference type="KEGG" id="mis:MICPUN_59492"/>
<dbReference type="Gene3D" id="2.20.70.10">
    <property type="match status" value="1"/>
</dbReference>
<dbReference type="RefSeq" id="XP_002503310.1">
    <property type="nucleotide sequence ID" value="XM_002503264.1"/>
</dbReference>
<accession>C1E8U1</accession>
<protein>
    <recommendedName>
        <fullName evidence="3">WW domain-containing protein</fullName>
    </recommendedName>
</protein>
<feature type="transmembrane region" description="Helical" evidence="2">
    <location>
        <begin position="162"/>
        <end position="184"/>
    </location>
</feature>